<keyword evidence="1" id="KW-0808">Transferase</keyword>
<reference evidence="4" key="1">
    <citation type="submission" date="2021-01" db="EMBL/GenBank/DDBJ databases">
        <authorList>
            <person name="Corre E."/>
            <person name="Pelletier E."/>
            <person name="Niang G."/>
            <person name="Scheremetjew M."/>
            <person name="Finn R."/>
            <person name="Kale V."/>
            <person name="Holt S."/>
            <person name="Cochrane G."/>
            <person name="Meng A."/>
            <person name="Brown T."/>
            <person name="Cohen L."/>
        </authorList>
    </citation>
    <scope>NUCLEOTIDE SEQUENCE</scope>
    <source>
        <strain evidence="4">SAG 11-49</strain>
    </source>
</reference>
<dbReference type="EMBL" id="HBFB01038114">
    <property type="protein sequence ID" value="CAD8697287.1"/>
    <property type="molecule type" value="Transcribed_RNA"/>
</dbReference>
<dbReference type="InterPro" id="IPR051556">
    <property type="entry name" value="N-term/lysine_N-AcTrnsfr"/>
</dbReference>
<organism evidence="4">
    <name type="scientific">Chlamydomonas leiostraca</name>
    <dbReference type="NCBI Taxonomy" id="1034604"/>
    <lineage>
        <taxon>Eukaryota</taxon>
        <taxon>Viridiplantae</taxon>
        <taxon>Chlorophyta</taxon>
        <taxon>core chlorophytes</taxon>
        <taxon>Chlorophyceae</taxon>
        <taxon>CS clade</taxon>
        <taxon>Chlamydomonadales</taxon>
        <taxon>Chlamydomonadaceae</taxon>
        <taxon>Chlamydomonas</taxon>
    </lineage>
</organism>
<proteinExistence type="predicted"/>
<keyword evidence="2" id="KW-0012">Acyltransferase</keyword>
<dbReference type="GO" id="GO:0031415">
    <property type="term" value="C:NatA complex"/>
    <property type="evidence" value="ECO:0007669"/>
    <property type="project" value="TreeGrafter"/>
</dbReference>
<dbReference type="SUPFAM" id="SSF55729">
    <property type="entry name" value="Acyl-CoA N-acyltransferases (Nat)"/>
    <property type="match status" value="1"/>
</dbReference>
<dbReference type="CDD" id="cd04301">
    <property type="entry name" value="NAT_SF"/>
    <property type="match status" value="1"/>
</dbReference>
<dbReference type="FunFam" id="3.40.630.30:FF:000006">
    <property type="entry name" value="Putative n-alpha-acetyltransferase 50"/>
    <property type="match status" value="1"/>
</dbReference>
<gene>
    <name evidence="4" type="ORF">CLEI1391_LOCUS21474</name>
</gene>
<dbReference type="GO" id="GO:0007064">
    <property type="term" value="P:mitotic sister chromatid cohesion"/>
    <property type="evidence" value="ECO:0007669"/>
    <property type="project" value="TreeGrafter"/>
</dbReference>
<dbReference type="InterPro" id="IPR016181">
    <property type="entry name" value="Acyl_CoA_acyltransferase"/>
</dbReference>
<evidence type="ECO:0000256" key="1">
    <source>
        <dbReference type="ARBA" id="ARBA00022679"/>
    </source>
</evidence>
<sequence>MGNQELQVSFDEVREKNVEQLKMLNNIVFPIKFPDSVYKDCLQFPDMTQMAYHNDVAVGGVAARCEKQASGRVRCYIATLAVLAPYRSYGIGARLLAKVVAAASADANIDEVAVHVQADNEEARKFYERHGFAVVETVKDYYKRLECTDALLLAKKLAR</sequence>
<dbReference type="PANTHER" id="PTHR42919:SF8">
    <property type="entry name" value="N-ALPHA-ACETYLTRANSFERASE 50"/>
    <property type="match status" value="1"/>
</dbReference>
<evidence type="ECO:0000256" key="2">
    <source>
        <dbReference type="ARBA" id="ARBA00023315"/>
    </source>
</evidence>
<dbReference type="Gene3D" id="3.40.630.30">
    <property type="match status" value="1"/>
</dbReference>
<dbReference type="InterPro" id="IPR000182">
    <property type="entry name" value="GNAT_dom"/>
</dbReference>
<evidence type="ECO:0000259" key="3">
    <source>
        <dbReference type="PROSITE" id="PS51186"/>
    </source>
</evidence>
<dbReference type="AlphaFoldDB" id="A0A7S0S6J8"/>
<dbReference type="Pfam" id="PF00583">
    <property type="entry name" value="Acetyltransf_1"/>
    <property type="match status" value="1"/>
</dbReference>
<feature type="domain" description="N-acetyltransferase" evidence="3">
    <location>
        <begin position="8"/>
        <end position="158"/>
    </location>
</feature>
<protein>
    <recommendedName>
        <fullName evidence="3">N-acetyltransferase domain-containing protein</fullName>
    </recommendedName>
</protein>
<accession>A0A7S0S6J8</accession>
<name>A0A7S0S6J8_9CHLO</name>
<dbReference type="PROSITE" id="PS51186">
    <property type="entry name" value="GNAT"/>
    <property type="match status" value="1"/>
</dbReference>
<dbReference type="PANTHER" id="PTHR42919">
    <property type="entry name" value="N-ALPHA-ACETYLTRANSFERASE"/>
    <property type="match status" value="1"/>
</dbReference>
<evidence type="ECO:0000313" key="4">
    <source>
        <dbReference type="EMBL" id="CAD8697287.1"/>
    </source>
</evidence>
<dbReference type="GO" id="GO:0008080">
    <property type="term" value="F:N-acetyltransferase activity"/>
    <property type="evidence" value="ECO:0007669"/>
    <property type="project" value="TreeGrafter"/>
</dbReference>